<dbReference type="InterPro" id="IPR039859">
    <property type="entry name" value="PFA4/ZDH16/20/ERF2-like"/>
</dbReference>
<evidence type="ECO:0000256" key="3">
    <source>
        <dbReference type="ARBA" id="ARBA00022679"/>
    </source>
</evidence>
<feature type="domain" description="Palmitoyltransferase DHHC" evidence="11">
    <location>
        <begin position="306"/>
        <end position="394"/>
    </location>
</feature>
<reference evidence="12 13" key="1">
    <citation type="submission" date="2019-01" db="EMBL/GenBank/DDBJ databases">
        <authorList>
            <person name="Ramaprasad A."/>
        </authorList>
    </citation>
    <scope>NUCLEOTIDE SEQUENCE [LARGE SCALE GENOMIC DNA]</scope>
</reference>
<feature type="transmembrane region" description="Helical" evidence="10">
    <location>
        <begin position="6"/>
        <end position="23"/>
    </location>
</feature>
<dbReference type="OrthoDB" id="9909019at2759"/>
<evidence type="ECO:0000256" key="10">
    <source>
        <dbReference type="RuleBase" id="RU079119"/>
    </source>
</evidence>
<evidence type="ECO:0000256" key="1">
    <source>
        <dbReference type="ARBA" id="ARBA00004127"/>
    </source>
</evidence>
<organism evidence="12 13">
    <name type="scientific">Plasmodium vinckei vinckei</name>
    <dbReference type="NCBI Taxonomy" id="54757"/>
    <lineage>
        <taxon>Eukaryota</taxon>
        <taxon>Sar</taxon>
        <taxon>Alveolata</taxon>
        <taxon>Apicomplexa</taxon>
        <taxon>Aconoidasida</taxon>
        <taxon>Haemosporida</taxon>
        <taxon>Plasmodiidae</taxon>
        <taxon>Plasmodium</taxon>
        <taxon>Plasmodium (Vinckeia)</taxon>
    </lineage>
</organism>
<evidence type="ECO:0000256" key="9">
    <source>
        <dbReference type="ARBA" id="ARBA00023315"/>
    </source>
</evidence>
<keyword evidence="4 10" id="KW-0812">Transmembrane</keyword>
<dbReference type="EMBL" id="LR215064">
    <property type="protein sequence ID" value="VEV56148.1"/>
    <property type="molecule type" value="Genomic_DNA"/>
</dbReference>
<evidence type="ECO:0000259" key="11">
    <source>
        <dbReference type="Pfam" id="PF01529"/>
    </source>
</evidence>
<keyword evidence="5 10" id="KW-1133">Transmembrane helix</keyword>
<evidence type="ECO:0000313" key="13">
    <source>
        <dbReference type="Proteomes" id="UP000290582"/>
    </source>
</evidence>
<dbReference type="KEGG" id="pvv:PVVCY_0803090"/>
<dbReference type="VEuPathDB" id="PlasmoDB:PVVCY_0803090"/>
<dbReference type="AlphaFoldDB" id="A0A449BRW4"/>
<accession>A0A449BRW4</accession>
<dbReference type="PANTHER" id="PTHR22883">
    <property type="entry name" value="ZINC FINGER DHHC DOMAIN CONTAINING PROTEIN"/>
    <property type="match status" value="1"/>
</dbReference>
<comment type="catalytic activity">
    <reaction evidence="10">
        <text>L-cysteinyl-[protein] + hexadecanoyl-CoA = S-hexadecanoyl-L-cysteinyl-[protein] + CoA</text>
        <dbReference type="Rhea" id="RHEA:36683"/>
        <dbReference type="Rhea" id="RHEA-COMP:10131"/>
        <dbReference type="Rhea" id="RHEA-COMP:11032"/>
        <dbReference type="ChEBI" id="CHEBI:29950"/>
        <dbReference type="ChEBI" id="CHEBI:57287"/>
        <dbReference type="ChEBI" id="CHEBI:57379"/>
        <dbReference type="ChEBI" id="CHEBI:74151"/>
        <dbReference type="EC" id="2.3.1.225"/>
    </reaction>
</comment>
<keyword evidence="6 10" id="KW-0472">Membrane</keyword>
<dbReference type="InterPro" id="IPR001594">
    <property type="entry name" value="Palmitoyltrfase_DHHC"/>
</dbReference>
<evidence type="ECO:0000256" key="8">
    <source>
        <dbReference type="ARBA" id="ARBA00023288"/>
    </source>
</evidence>
<evidence type="ECO:0000256" key="5">
    <source>
        <dbReference type="ARBA" id="ARBA00022989"/>
    </source>
</evidence>
<dbReference type="Proteomes" id="UP000290582">
    <property type="component" value="Chromosome PVVCY_08"/>
</dbReference>
<evidence type="ECO:0000256" key="2">
    <source>
        <dbReference type="ARBA" id="ARBA00008574"/>
    </source>
</evidence>
<comment type="domain">
    <text evidence="10">The DHHC domain is required for palmitoyltransferase activity.</text>
</comment>
<proteinExistence type="inferred from homology"/>
<evidence type="ECO:0000256" key="4">
    <source>
        <dbReference type="ARBA" id="ARBA00022692"/>
    </source>
</evidence>
<name>A0A449BRW4_PLAVN</name>
<sequence length="400" mass="47461">MGNIFFFGVITFRLVVLVTYIYLKNYYNILSDINTYFLFYSISFLLYLISSLCNPGYITTCPTRYVSEDIADEFKTNIKNIYNRKNTEKTESFYNFSTSDEDKSTISSTTSSASSLNLRKKDIYDELTSLTIFHNLPNDIVLTEKCVKKKKKYKNLNNLASCTHNNYDKEQIATSPIKKKYNKKNINNKLNNKLNDIYFELFLKQKKKLSLYPANIKKRKKNAYKYKPVFINNINQINNTQINIFNKAPQKITNFIKTETNKYYDSTLYKINSSNIIFSKNIKHENNSALTNPFHIYRDTVYQYKTKLNYCIQCDIVQILRSKHCKFCKRCIKTYDHHCPWINNCVGENNRSIFFLYLYFENITIFLTLRNVTKVVYSLIPRSRFKKNITIIYICLFLLF</sequence>
<dbReference type="GO" id="GO:0006612">
    <property type="term" value="P:protein targeting to membrane"/>
    <property type="evidence" value="ECO:0007669"/>
    <property type="project" value="TreeGrafter"/>
</dbReference>
<dbReference type="GeneID" id="19961667"/>
<dbReference type="GO" id="GO:0005783">
    <property type="term" value="C:endoplasmic reticulum"/>
    <property type="evidence" value="ECO:0007669"/>
    <property type="project" value="TreeGrafter"/>
</dbReference>
<keyword evidence="3 10" id="KW-0808">Transferase</keyword>
<dbReference type="Pfam" id="PF01529">
    <property type="entry name" value="DHHC"/>
    <property type="match status" value="1"/>
</dbReference>
<dbReference type="GO" id="GO:0019706">
    <property type="term" value="F:protein-cysteine S-palmitoyltransferase activity"/>
    <property type="evidence" value="ECO:0007669"/>
    <property type="project" value="UniProtKB-EC"/>
</dbReference>
<dbReference type="EC" id="2.3.1.225" evidence="10"/>
<keyword evidence="8" id="KW-0449">Lipoprotein</keyword>
<protein>
    <recommendedName>
        <fullName evidence="10">Palmitoyltransferase</fullName>
        <ecNumber evidence="10">2.3.1.225</ecNumber>
    </recommendedName>
</protein>
<comment type="similarity">
    <text evidence="2 10">Belongs to the DHHC palmitoyltransferase family.</text>
</comment>
<keyword evidence="7" id="KW-0564">Palmitate</keyword>
<evidence type="ECO:0000256" key="7">
    <source>
        <dbReference type="ARBA" id="ARBA00023139"/>
    </source>
</evidence>
<feature type="transmembrane region" description="Helical" evidence="10">
    <location>
        <begin position="35"/>
        <end position="57"/>
    </location>
</feature>
<keyword evidence="9 10" id="KW-0012">Acyltransferase</keyword>
<dbReference type="PANTHER" id="PTHR22883:SF301">
    <property type="entry name" value="PALMITOYLTRANSFERASE ZDHHC12"/>
    <property type="match status" value="1"/>
</dbReference>
<evidence type="ECO:0000256" key="6">
    <source>
        <dbReference type="ARBA" id="ARBA00023136"/>
    </source>
</evidence>
<dbReference type="RefSeq" id="XP_037490386.1">
    <property type="nucleotide sequence ID" value="XM_037634271.1"/>
</dbReference>
<dbReference type="GO" id="GO:0005794">
    <property type="term" value="C:Golgi apparatus"/>
    <property type="evidence" value="ECO:0007669"/>
    <property type="project" value="TreeGrafter"/>
</dbReference>
<dbReference type="PROSITE" id="PS50216">
    <property type="entry name" value="DHHC"/>
    <property type="match status" value="1"/>
</dbReference>
<gene>
    <name evidence="12" type="ORF">PVVCY_0803090</name>
</gene>
<evidence type="ECO:0000313" key="12">
    <source>
        <dbReference type="EMBL" id="VEV56148.1"/>
    </source>
</evidence>
<comment type="subcellular location">
    <subcellularLocation>
        <location evidence="1">Endomembrane system</location>
        <topology evidence="1">Multi-pass membrane protein</topology>
    </subcellularLocation>
</comment>